<sequence length="94" mass="9373">MAASASSICGRRARDLERERGGGAIMGSAAAARLVTSTETVWSAAAQVSAAAGPRLRPPRLVRRRTVTKPSSSTVGATPHVKGATAGGAPMGGC</sequence>
<reference evidence="2" key="1">
    <citation type="submission" date="2021-02" db="EMBL/GenBank/DDBJ databases">
        <authorList>
            <person name="Steward A R."/>
        </authorList>
    </citation>
    <scope>NUCLEOTIDE SEQUENCE</scope>
</reference>
<keyword evidence="3" id="KW-1185">Reference proteome</keyword>
<organism evidence="2 3">
    <name type="scientific">Pieris macdunnoughi</name>
    <dbReference type="NCBI Taxonomy" id="345717"/>
    <lineage>
        <taxon>Eukaryota</taxon>
        <taxon>Metazoa</taxon>
        <taxon>Ecdysozoa</taxon>
        <taxon>Arthropoda</taxon>
        <taxon>Hexapoda</taxon>
        <taxon>Insecta</taxon>
        <taxon>Pterygota</taxon>
        <taxon>Neoptera</taxon>
        <taxon>Endopterygota</taxon>
        <taxon>Lepidoptera</taxon>
        <taxon>Glossata</taxon>
        <taxon>Ditrysia</taxon>
        <taxon>Papilionoidea</taxon>
        <taxon>Pieridae</taxon>
        <taxon>Pierinae</taxon>
        <taxon>Pieris</taxon>
    </lineage>
</organism>
<dbReference type="AlphaFoldDB" id="A0A821UFZ8"/>
<protein>
    <submittedName>
        <fullName evidence="2">Uncharacterized protein</fullName>
    </submittedName>
</protein>
<evidence type="ECO:0000313" key="3">
    <source>
        <dbReference type="Proteomes" id="UP000663880"/>
    </source>
</evidence>
<comment type="caution">
    <text evidence="2">The sequence shown here is derived from an EMBL/GenBank/DDBJ whole genome shotgun (WGS) entry which is preliminary data.</text>
</comment>
<dbReference type="EMBL" id="CAJOBZ010000031">
    <property type="protein sequence ID" value="CAF4889245.1"/>
    <property type="molecule type" value="Genomic_DNA"/>
</dbReference>
<accession>A0A821UFZ8</accession>
<feature type="region of interest" description="Disordered" evidence="1">
    <location>
        <begin position="1"/>
        <end position="21"/>
    </location>
</feature>
<name>A0A821UFZ8_9NEOP</name>
<feature type="compositionally biased region" description="Gly residues" evidence="1">
    <location>
        <begin position="85"/>
        <end position="94"/>
    </location>
</feature>
<evidence type="ECO:0000313" key="2">
    <source>
        <dbReference type="EMBL" id="CAF4889245.1"/>
    </source>
</evidence>
<gene>
    <name evidence="2" type="ORF">PMACD_LOCUS10304</name>
</gene>
<proteinExistence type="predicted"/>
<dbReference type="Proteomes" id="UP000663880">
    <property type="component" value="Unassembled WGS sequence"/>
</dbReference>
<feature type="region of interest" description="Disordered" evidence="1">
    <location>
        <begin position="65"/>
        <end position="94"/>
    </location>
</feature>
<evidence type="ECO:0000256" key="1">
    <source>
        <dbReference type="SAM" id="MobiDB-lite"/>
    </source>
</evidence>
<feature type="compositionally biased region" description="Basic and acidic residues" evidence="1">
    <location>
        <begin position="12"/>
        <end position="21"/>
    </location>
</feature>